<name>A0A9D4SRJ8_RHISA</name>
<dbReference type="SUPFAM" id="SSF52540">
    <property type="entry name" value="P-loop containing nucleoside triphosphate hydrolases"/>
    <property type="match status" value="1"/>
</dbReference>
<feature type="region of interest" description="Disordered" evidence="1">
    <location>
        <begin position="1"/>
        <end position="25"/>
    </location>
</feature>
<dbReference type="VEuPathDB" id="VectorBase:RSAN_048862"/>
<dbReference type="Gene3D" id="3.40.50.10810">
    <property type="entry name" value="Tandem AAA-ATPase domain"/>
    <property type="match status" value="2"/>
</dbReference>
<sequence length="390" mass="42785">MALQEGSPAHPSSGPHNPDCPEGQPALFTGGVMRSYQVEGYQWLKVLYENGVNGILADEMGLGKTVQVIALIASLVESGLPGPYLVVAPLSTLPNWLNELQRFTPSLSIATARFGAQVHTQRVDSCESCSGGPRLRRTNVVTFAVRGTAICGRSLFGDSSGEFIGGELLRCDEVLTRQGKVQIIQPAWDKACIVRGLPQLPQACHCRGTIRCNSINTPQKLRRTAVVVTSYEVAMRDRARLAPVDWLLLVVDEAHRLKNFRCRLVRELSQYHASNRLLLTGTPLQNSLTELWALLHFLIPEIFHDLQAVGEALKGYLGWNQHAASAQIVEGNVRGWQFVIVSLRGGFVRFEGADEDEEAVGAIAVNGEFARRKAQHETARNSVDAEGRET</sequence>
<dbReference type="GO" id="GO:0005721">
    <property type="term" value="C:pericentric heterochromatin"/>
    <property type="evidence" value="ECO:0007669"/>
    <property type="project" value="TreeGrafter"/>
</dbReference>
<dbReference type="GO" id="GO:0003682">
    <property type="term" value="F:chromatin binding"/>
    <property type="evidence" value="ECO:0007669"/>
    <property type="project" value="TreeGrafter"/>
</dbReference>
<dbReference type="PROSITE" id="PS51192">
    <property type="entry name" value="HELICASE_ATP_BIND_1"/>
    <property type="match status" value="1"/>
</dbReference>
<dbReference type="GO" id="GO:0006346">
    <property type="term" value="P:DNA methylation-dependent constitutive heterochromatin formation"/>
    <property type="evidence" value="ECO:0007669"/>
    <property type="project" value="TreeGrafter"/>
</dbReference>
<dbReference type="GO" id="GO:0044027">
    <property type="term" value="P:negative regulation of gene expression via chromosomal CpG island methylation"/>
    <property type="evidence" value="ECO:0007669"/>
    <property type="project" value="TreeGrafter"/>
</dbReference>
<comment type="caution">
    <text evidence="3">The sequence shown here is derived from an EMBL/GenBank/DDBJ whole genome shotgun (WGS) entry which is preliminary data.</text>
</comment>
<protein>
    <recommendedName>
        <fullName evidence="2">Helicase ATP-binding domain-containing protein</fullName>
    </recommendedName>
</protein>
<organism evidence="3 4">
    <name type="scientific">Rhipicephalus sanguineus</name>
    <name type="common">Brown dog tick</name>
    <name type="synonym">Ixodes sanguineus</name>
    <dbReference type="NCBI Taxonomy" id="34632"/>
    <lineage>
        <taxon>Eukaryota</taxon>
        <taxon>Metazoa</taxon>
        <taxon>Ecdysozoa</taxon>
        <taxon>Arthropoda</taxon>
        <taxon>Chelicerata</taxon>
        <taxon>Arachnida</taxon>
        <taxon>Acari</taxon>
        <taxon>Parasitiformes</taxon>
        <taxon>Ixodida</taxon>
        <taxon>Ixodoidea</taxon>
        <taxon>Ixodidae</taxon>
        <taxon>Rhipicephalinae</taxon>
        <taxon>Rhipicephalus</taxon>
        <taxon>Rhipicephalus</taxon>
    </lineage>
</organism>
<dbReference type="EMBL" id="JABSTV010001253">
    <property type="protein sequence ID" value="KAH7944545.1"/>
    <property type="molecule type" value="Genomic_DNA"/>
</dbReference>
<dbReference type="SMART" id="SM00487">
    <property type="entry name" value="DEXDc"/>
    <property type="match status" value="1"/>
</dbReference>
<evidence type="ECO:0000256" key="1">
    <source>
        <dbReference type="SAM" id="MobiDB-lite"/>
    </source>
</evidence>
<dbReference type="GO" id="GO:0005634">
    <property type="term" value="C:nucleus"/>
    <property type="evidence" value="ECO:0007669"/>
    <property type="project" value="TreeGrafter"/>
</dbReference>
<reference evidence="3" key="2">
    <citation type="submission" date="2021-09" db="EMBL/GenBank/DDBJ databases">
        <authorList>
            <person name="Jia N."/>
            <person name="Wang J."/>
            <person name="Shi W."/>
            <person name="Du L."/>
            <person name="Sun Y."/>
            <person name="Zhan W."/>
            <person name="Jiang J."/>
            <person name="Wang Q."/>
            <person name="Zhang B."/>
            <person name="Ji P."/>
            <person name="Sakyi L.B."/>
            <person name="Cui X."/>
            <person name="Yuan T."/>
            <person name="Jiang B."/>
            <person name="Yang W."/>
            <person name="Lam T.T.-Y."/>
            <person name="Chang Q."/>
            <person name="Ding S."/>
            <person name="Wang X."/>
            <person name="Zhu J."/>
            <person name="Ruan X."/>
            <person name="Zhao L."/>
            <person name="Wei J."/>
            <person name="Que T."/>
            <person name="Du C."/>
            <person name="Cheng J."/>
            <person name="Dai P."/>
            <person name="Han X."/>
            <person name="Huang E."/>
            <person name="Gao Y."/>
            <person name="Liu J."/>
            <person name="Shao H."/>
            <person name="Ye R."/>
            <person name="Li L."/>
            <person name="Wei W."/>
            <person name="Wang X."/>
            <person name="Wang C."/>
            <person name="Huo Q."/>
            <person name="Li W."/>
            <person name="Guo W."/>
            <person name="Chen H."/>
            <person name="Chen S."/>
            <person name="Zhou L."/>
            <person name="Zhou L."/>
            <person name="Ni X."/>
            <person name="Tian J."/>
            <person name="Zhou Y."/>
            <person name="Sheng Y."/>
            <person name="Liu T."/>
            <person name="Pan Y."/>
            <person name="Xia L."/>
            <person name="Li J."/>
            <person name="Zhao F."/>
            <person name="Cao W."/>
        </authorList>
    </citation>
    <scope>NUCLEOTIDE SEQUENCE</scope>
    <source>
        <strain evidence="3">Rsan-2018</strain>
        <tissue evidence="3">Larvae</tissue>
    </source>
</reference>
<dbReference type="PANTHER" id="PTHR47161:SF1">
    <property type="entry name" value="LYMPHOID-SPECIFIC HELICASE"/>
    <property type="match status" value="1"/>
</dbReference>
<keyword evidence="4" id="KW-1185">Reference proteome</keyword>
<dbReference type="Proteomes" id="UP000821837">
    <property type="component" value="Unassembled WGS sequence"/>
</dbReference>
<dbReference type="InterPro" id="IPR014001">
    <property type="entry name" value="Helicase_ATP-bd"/>
</dbReference>
<proteinExistence type="predicted"/>
<dbReference type="AlphaFoldDB" id="A0A9D4SRJ8"/>
<gene>
    <name evidence="3" type="ORF">HPB52_021362</name>
</gene>
<evidence type="ECO:0000259" key="2">
    <source>
        <dbReference type="PROSITE" id="PS51192"/>
    </source>
</evidence>
<dbReference type="GO" id="GO:0031508">
    <property type="term" value="P:pericentric heterochromatin formation"/>
    <property type="evidence" value="ECO:0007669"/>
    <property type="project" value="TreeGrafter"/>
</dbReference>
<reference evidence="3" key="1">
    <citation type="journal article" date="2020" name="Cell">
        <title>Large-Scale Comparative Analyses of Tick Genomes Elucidate Their Genetic Diversity and Vector Capacities.</title>
        <authorList>
            <consortium name="Tick Genome and Microbiome Consortium (TIGMIC)"/>
            <person name="Jia N."/>
            <person name="Wang J."/>
            <person name="Shi W."/>
            <person name="Du L."/>
            <person name="Sun Y."/>
            <person name="Zhan W."/>
            <person name="Jiang J.F."/>
            <person name="Wang Q."/>
            <person name="Zhang B."/>
            <person name="Ji P."/>
            <person name="Bell-Sakyi L."/>
            <person name="Cui X.M."/>
            <person name="Yuan T.T."/>
            <person name="Jiang B.G."/>
            <person name="Yang W.F."/>
            <person name="Lam T.T."/>
            <person name="Chang Q.C."/>
            <person name="Ding S.J."/>
            <person name="Wang X.J."/>
            <person name="Zhu J.G."/>
            <person name="Ruan X.D."/>
            <person name="Zhao L."/>
            <person name="Wei J.T."/>
            <person name="Ye R.Z."/>
            <person name="Que T.C."/>
            <person name="Du C.H."/>
            <person name="Zhou Y.H."/>
            <person name="Cheng J.X."/>
            <person name="Dai P.F."/>
            <person name="Guo W.B."/>
            <person name="Han X.H."/>
            <person name="Huang E.J."/>
            <person name="Li L.F."/>
            <person name="Wei W."/>
            <person name="Gao Y.C."/>
            <person name="Liu J.Z."/>
            <person name="Shao H.Z."/>
            <person name="Wang X."/>
            <person name="Wang C.C."/>
            <person name="Yang T.C."/>
            <person name="Huo Q.B."/>
            <person name="Li W."/>
            <person name="Chen H.Y."/>
            <person name="Chen S.E."/>
            <person name="Zhou L.G."/>
            <person name="Ni X.B."/>
            <person name="Tian J.H."/>
            <person name="Sheng Y."/>
            <person name="Liu T."/>
            <person name="Pan Y.S."/>
            <person name="Xia L.Y."/>
            <person name="Li J."/>
            <person name="Zhao F."/>
            <person name="Cao W.C."/>
        </authorList>
    </citation>
    <scope>NUCLEOTIDE SEQUENCE</scope>
    <source>
        <strain evidence="3">Rsan-2018</strain>
    </source>
</reference>
<dbReference type="InterPro" id="IPR038718">
    <property type="entry name" value="SNF2-like_sf"/>
</dbReference>
<evidence type="ECO:0000313" key="4">
    <source>
        <dbReference type="Proteomes" id="UP000821837"/>
    </source>
</evidence>
<dbReference type="Pfam" id="PF00176">
    <property type="entry name" value="SNF2-rel_dom"/>
    <property type="match status" value="1"/>
</dbReference>
<dbReference type="GO" id="GO:0005524">
    <property type="term" value="F:ATP binding"/>
    <property type="evidence" value="ECO:0007669"/>
    <property type="project" value="InterPro"/>
</dbReference>
<dbReference type="PANTHER" id="PTHR47161">
    <property type="entry name" value="LYMPHOID-SPECIFIC HELICASE"/>
    <property type="match status" value="1"/>
</dbReference>
<dbReference type="InterPro" id="IPR000330">
    <property type="entry name" value="SNF2_N"/>
</dbReference>
<feature type="domain" description="Helicase ATP-binding" evidence="2">
    <location>
        <begin position="45"/>
        <end position="301"/>
    </location>
</feature>
<evidence type="ECO:0000313" key="3">
    <source>
        <dbReference type="EMBL" id="KAH7944545.1"/>
    </source>
</evidence>
<accession>A0A9D4SRJ8</accession>
<dbReference type="InterPro" id="IPR027417">
    <property type="entry name" value="P-loop_NTPase"/>
</dbReference>